<dbReference type="AlphaFoldDB" id="A0A9W7BFW2"/>
<feature type="domain" description="Protein kinase" evidence="3">
    <location>
        <begin position="1"/>
        <end position="131"/>
    </location>
</feature>
<evidence type="ECO:0000256" key="2">
    <source>
        <dbReference type="SAM" id="MobiDB-lite"/>
    </source>
</evidence>
<keyword evidence="1" id="KW-0175">Coiled coil</keyword>
<dbReference type="Pfam" id="PF07714">
    <property type="entry name" value="PK_Tyr_Ser-Thr"/>
    <property type="match status" value="1"/>
</dbReference>
<dbReference type="InterPro" id="IPR011009">
    <property type="entry name" value="Kinase-like_dom_sf"/>
</dbReference>
<feature type="compositionally biased region" description="Basic and acidic residues" evidence="2">
    <location>
        <begin position="305"/>
        <end position="320"/>
    </location>
</feature>
<reference evidence="5" key="1">
    <citation type="journal article" date="2023" name="Commun. Biol.">
        <title>Genome analysis of Parmales, the sister group of diatoms, reveals the evolutionary specialization of diatoms from phago-mixotrophs to photoautotrophs.</title>
        <authorList>
            <person name="Ban H."/>
            <person name="Sato S."/>
            <person name="Yoshikawa S."/>
            <person name="Yamada K."/>
            <person name="Nakamura Y."/>
            <person name="Ichinomiya M."/>
            <person name="Sato N."/>
            <person name="Blanc-Mathieu R."/>
            <person name="Endo H."/>
            <person name="Kuwata A."/>
            <person name="Ogata H."/>
        </authorList>
    </citation>
    <scope>NUCLEOTIDE SEQUENCE [LARGE SCALE GENOMIC DNA]</scope>
    <source>
        <strain evidence="5">NIES 3699</strain>
    </source>
</reference>
<evidence type="ECO:0000313" key="5">
    <source>
        <dbReference type="Proteomes" id="UP001165160"/>
    </source>
</evidence>
<dbReference type="PANTHER" id="PTHR44329">
    <property type="entry name" value="SERINE/THREONINE-PROTEIN KINASE TNNI3K-RELATED"/>
    <property type="match status" value="1"/>
</dbReference>
<dbReference type="GO" id="GO:0005524">
    <property type="term" value="F:ATP binding"/>
    <property type="evidence" value="ECO:0007669"/>
    <property type="project" value="InterPro"/>
</dbReference>
<dbReference type="InterPro" id="IPR051681">
    <property type="entry name" value="Ser/Thr_Kinases-Pseudokinases"/>
</dbReference>
<organism evidence="4 5">
    <name type="scientific">Triparma verrucosa</name>
    <dbReference type="NCBI Taxonomy" id="1606542"/>
    <lineage>
        <taxon>Eukaryota</taxon>
        <taxon>Sar</taxon>
        <taxon>Stramenopiles</taxon>
        <taxon>Ochrophyta</taxon>
        <taxon>Bolidophyceae</taxon>
        <taxon>Parmales</taxon>
        <taxon>Triparmaceae</taxon>
        <taxon>Triparma</taxon>
    </lineage>
</organism>
<protein>
    <recommendedName>
        <fullName evidence="3">Protein kinase domain-containing protein</fullName>
    </recommendedName>
</protein>
<evidence type="ECO:0000313" key="4">
    <source>
        <dbReference type="EMBL" id="GMH85973.1"/>
    </source>
</evidence>
<accession>A0A9W7BFW2</accession>
<evidence type="ECO:0000259" key="3">
    <source>
        <dbReference type="PROSITE" id="PS50011"/>
    </source>
</evidence>
<dbReference type="SUPFAM" id="SSF56112">
    <property type="entry name" value="Protein kinase-like (PK-like)"/>
    <property type="match status" value="1"/>
</dbReference>
<name>A0A9W7BFW2_9STRA</name>
<proteinExistence type="predicted"/>
<dbReference type="PROSITE" id="PS50011">
    <property type="entry name" value="PROTEIN_KINASE_DOM"/>
    <property type="match status" value="1"/>
</dbReference>
<feature type="compositionally biased region" description="Polar residues" evidence="2">
    <location>
        <begin position="275"/>
        <end position="285"/>
    </location>
</feature>
<feature type="region of interest" description="Disordered" evidence="2">
    <location>
        <begin position="269"/>
        <end position="331"/>
    </location>
</feature>
<dbReference type="Proteomes" id="UP001165160">
    <property type="component" value="Unassembled WGS sequence"/>
</dbReference>
<dbReference type="EMBL" id="BRXX01000054">
    <property type="protein sequence ID" value="GMH85973.1"/>
    <property type="molecule type" value="Genomic_DNA"/>
</dbReference>
<dbReference type="Gene3D" id="1.10.510.10">
    <property type="entry name" value="Transferase(Phosphotransferase) domain 1"/>
    <property type="match status" value="1"/>
</dbReference>
<feature type="compositionally biased region" description="Gly residues" evidence="2">
    <location>
        <begin position="292"/>
        <end position="303"/>
    </location>
</feature>
<dbReference type="GO" id="GO:0004674">
    <property type="term" value="F:protein serine/threonine kinase activity"/>
    <property type="evidence" value="ECO:0007669"/>
    <property type="project" value="TreeGrafter"/>
</dbReference>
<feature type="coiled-coil region" evidence="1">
    <location>
        <begin position="178"/>
        <end position="208"/>
    </location>
</feature>
<dbReference type="InterPro" id="IPR001245">
    <property type="entry name" value="Ser-Thr/Tyr_kinase_cat_dom"/>
</dbReference>
<evidence type="ECO:0000256" key="1">
    <source>
        <dbReference type="SAM" id="Coils"/>
    </source>
</evidence>
<comment type="caution">
    <text evidence="4">The sequence shown here is derived from an EMBL/GenBank/DDBJ whole genome shotgun (WGS) entry which is preliminary data.</text>
</comment>
<gene>
    <name evidence="4" type="ORF">TrVE_jg2682</name>
</gene>
<dbReference type="InterPro" id="IPR000719">
    <property type="entry name" value="Prot_kinase_dom"/>
</dbReference>
<keyword evidence="5" id="KW-1185">Reference proteome</keyword>
<sequence>MTMTAVGTPIYISPEVMRNDRYDLKADTYSFGVVLAAMVRADKNIVDFFFSQLQKKLKRKNRQGIGIGSLNRFLDKGWRPPLPVEFYPKMSRLISRCWAQEPKDRPDFDQIYEELSGPITLEVQMNPEPIFGSGVIITPAEGEDWDEEGGDMETQRLSSMSLQTGDSLEPTLETMNLSDMLQSERMKTEQQAQEIKDLKQKLKDVKAQPTIVDFGSGKQKQQPTVVKFGVEEDTKIGMVGGGGGGGGKQQPPIVRFAVEEQKVDEIGGAEGVTGGSIQRESSNPFGNIFYTGTGGGGGEGGDGLASKRDEGKEGAIERESSNPFGNIFYNG</sequence>